<dbReference type="Proteomes" id="UP000659654">
    <property type="component" value="Unassembled WGS sequence"/>
</dbReference>
<evidence type="ECO:0000313" key="1">
    <source>
        <dbReference type="EMBL" id="CAD5233654.1"/>
    </source>
</evidence>
<evidence type="ECO:0000313" key="2">
    <source>
        <dbReference type="Proteomes" id="UP000659654"/>
    </source>
</evidence>
<reference evidence="1" key="1">
    <citation type="submission" date="2020-09" db="EMBL/GenBank/DDBJ databases">
        <authorList>
            <person name="Kikuchi T."/>
        </authorList>
    </citation>
    <scope>NUCLEOTIDE SEQUENCE</scope>
    <source>
        <strain evidence="1">Ka4C1</strain>
    </source>
</reference>
<keyword evidence="2" id="KW-1185">Reference proteome</keyword>
<dbReference type="Proteomes" id="UP000582659">
    <property type="component" value="Unassembled WGS sequence"/>
</dbReference>
<dbReference type="SMR" id="A0A7I8X4A5"/>
<organism evidence="1 2">
    <name type="scientific">Bursaphelenchus xylophilus</name>
    <name type="common">Pinewood nematode worm</name>
    <name type="synonym">Aphelenchoides xylophilus</name>
    <dbReference type="NCBI Taxonomy" id="6326"/>
    <lineage>
        <taxon>Eukaryota</taxon>
        <taxon>Metazoa</taxon>
        <taxon>Ecdysozoa</taxon>
        <taxon>Nematoda</taxon>
        <taxon>Chromadorea</taxon>
        <taxon>Rhabditida</taxon>
        <taxon>Tylenchina</taxon>
        <taxon>Tylenchomorpha</taxon>
        <taxon>Aphelenchoidea</taxon>
        <taxon>Aphelenchoididae</taxon>
        <taxon>Bursaphelenchus</taxon>
    </lineage>
</organism>
<dbReference type="EMBL" id="CAJFCV020000006">
    <property type="protein sequence ID" value="CAG9128962.1"/>
    <property type="molecule type" value="Genomic_DNA"/>
</dbReference>
<sequence>MCRFGVLKKMRRQANRVVRFDRIQRVRHFSDDGLEPEEYLMKGKRKRLRLVVPLPEGCFASPSTSKKFKLSSILRSSPPPGDEKEEKSEVQQFVASVVKQMEQKFGKDWHCTEPELSLRLSLCAEEVLSRDQKEFERIQKLFEEEFEVEDVDEESTRDETFQALKHLHLSAQMGLAF</sequence>
<gene>
    <name evidence="1" type="ORF">BXYJ_LOCUS13745</name>
</gene>
<dbReference type="EMBL" id="CAJFDI010000006">
    <property type="protein sequence ID" value="CAD5233654.1"/>
    <property type="molecule type" value="Genomic_DNA"/>
</dbReference>
<comment type="caution">
    <text evidence="1">The sequence shown here is derived from an EMBL/GenBank/DDBJ whole genome shotgun (WGS) entry which is preliminary data.</text>
</comment>
<name>A0A7I8X4A5_BURXY</name>
<accession>A0A7I8X4A5</accession>
<dbReference type="OrthoDB" id="10366294at2759"/>
<proteinExistence type="predicted"/>
<protein>
    <submittedName>
        <fullName evidence="1">(pine wood nematode) hypothetical protein</fullName>
    </submittedName>
</protein>
<dbReference type="AlphaFoldDB" id="A0A7I8X4A5"/>